<evidence type="ECO:0000256" key="2">
    <source>
        <dbReference type="ARBA" id="ARBA00004236"/>
    </source>
</evidence>
<evidence type="ECO:0000256" key="11">
    <source>
        <dbReference type="ARBA" id="ARBA00022741"/>
    </source>
</evidence>
<dbReference type="InterPro" id="IPR004358">
    <property type="entry name" value="Sig_transdc_His_kin-like_C"/>
</dbReference>
<evidence type="ECO:0000313" key="21">
    <source>
        <dbReference type="Proteomes" id="UP000070299"/>
    </source>
</evidence>
<keyword evidence="10 18" id="KW-0812">Transmembrane</keyword>
<reference evidence="21" key="1">
    <citation type="submission" date="2016-02" db="EMBL/GenBank/DDBJ databases">
        <authorList>
            <person name="Schultz-Johansen M."/>
            <person name="Glaring M.A."/>
            <person name="Bech P.K."/>
            <person name="Stougaard P."/>
        </authorList>
    </citation>
    <scope>NUCLEOTIDE SEQUENCE [LARGE SCALE GENOMIC DNA]</scope>
    <source>
        <strain evidence="21">S66</strain>
    </source>
</reference>
<evidence type="ECO:0000256" key="1">
    <source>
        <dbReference type="ARBA" id="ARBA00000085"/>
    </source>
</evidence>
<dbReference type="GO" id="GO:0004721">
    <property type="term" value="F:phosphoprotein phosphatase activity"/>
    <property type="evidence" value="ECO:0007669"/>
    <property type="project" value="InterPro"/>
</dbReference>
<dbReference type="PANTHER" id="PTHR45453">
    <property type="entry name" value="PHOSPHATE REGULON SENSOR PROTEIN PHOR"/>
    <property type="match status" value="1"/>
</dbReference>
<dbReference type="GO" id="GO:0005886">
    <property type="term" value="C:plasma membrane"/>
    <property type="evidence" value="ECO:0007669"/>
    <property type="project" value="UniProtKB-SubCell"/>
</dbReference>
<keyword evidence="11" id="KW-0547">Nucleotide-binding</keyword>
<dbReference type="STRING" id="1799789.AX660_16135"/>
<feature type="transmembrane region" description="Helical" evidence="18">
    <location>
        <begin position="34"/>
        <end position="53"/>
    </location>
</feature>
<evidence type="ECO:0000256" key="9">
    <source>
        <dbReference type="ARBA" id="ARBA00022679"/>
    </source>
</evidence>
<dbReference type="Gene3D" id="1.10.287.130">
    <property type="match status" value="1"/>
</dbReference>
<dbReference type="InterPro" id="IPR035965">
    <property type="entry name" value="PAS-like_dom_sf"/>
</dbReference>
<evidence type="ECO:0000313" key="20">
    <source>
        <dbReference type="EMBL" id="KXI28614.1"/>
    </source>
</evidence>
<keyword evidence="8" id="KW-0592">Phosphate transport</keyword>
<evidence type="ECO:0000256" key="4">
    <source>
        <dbReference type="ARBA" id="ARBA00019665"/>
    </source>
</evidence>
<evidence type="ECO:0000256" key="16">
    <source>
        <dbReference type="ARBA" id="ARBA00023136"/>
    </source>
</evidence>
<dbReference type="InterPro" id="IPR036890">
    <property type="entry name" value="HATPase_C_sf"/>
</dbReference>
<comment type="caution">
    <text evidence="20">The sequence shown here is derived from an EMBL/GenBank/DDBJ whole genome shotgun (WGS) entry which is preliminary data.</text>
</comment>
<dbReference type="SMART" id="SM00387">
    <property type="entry name" value="HATPase_c"/>
    <property type="match status" value="1"/>
</dbReference>
<evidence type="ECO:0000256" key="17">
    <source>
        <dbReference type="ARBA" id="ARBA00025207"/>
    </source>
</evidence>
<dbReference type="EMBL" id="LSNE01000006">
    <property type="protein sequence ID" value="KXI28614.1"/>
    <property type="molecule type" value="Genomic_DNA"/>
</dbReference>
<dbReference type="InterPro" id="IPR000014">
    <property type="entry name" value="PAS"/>
</dbReference>
<keyword evidence="5" id="KW-0813">Transport</keyword>
<evidence type="ECO:0000256" key="3">
    <source>
        <dbReference type="ARBA" id="ARBA00012438"/>
    </source>
</evidence>
<dbReference type="SUPFAM" id="SSF47384">
    <property type="entry name" value="Homodimeric domain of signal transducing histidine kinase"/>
    <property type="match status" value="1"/>
</dbReference>
<dbReference type="InterPro" id="IPR003594">
    <property type="entry name" value="HATPase_dom"/>
</dbReference>
<accession>A0A136A074</accession>
<dbReference type="FunFam" id="1.10.287.130:FF:000001">
    <property type="entry name" value="Two-component sensor histidine kinase"/>
    <property type="match status" value="1"/>
</dbReference>
<dbReference type="PRINTS" id="PR00344">
    <property type="entry name" value="BCTRLSENSOR"/>
</dbReference>
<dbReference type="Pfam" id="PF02518">
    <property type="entry name" value="HATPase_c"/>
    <property type="match status" value="1"/>
</dbReference>
<comment type="catalytic activity">
    <reaction evidence="1">
        <text>ATP + protein L-histidine = ADP + protein N-phospho-L-histidine.</text>
        <dbReference type="EC" id="2.7.13.3"/>
    </reaction>
</comment>
<dbReference type="GO" id="GO:0000155">
    <property type="term" value="F:phosphorelay sensor kinase activity"/>
    <property type="evidence" value="ECO:0007669"/>
    <property type="project" value="InterPro"/>
</dbReference>
<dbReference type="SUPFAM" id="SSF55874">
    <property type="entry name" value="ATPase domain of HSP90 chaperone/DNA topoisomerase II/histidine kinase"/>
    <property type="match status" value="1"/>
</dbReference>
<dbReference type="CDD" id="cd00082">
    <property type="entry name" value="HisKA"/>
    <property type="match status" value="1"/>
</dbReference>
<gene>
    <name evidence="20" type="primary">phoR</name>
    <name evidence="20" type="ORF">AX660_16135</name>
</gene>
<evidence type="ECO:0000256" key="10">
    <source>
        <dbReference type="ARBA" id="ARBA00022692"/>
    </source>
</evidence>
<keyword evidence="7" id="KW-0597">Phosphoprotein</keyword>
<sequence length="438" mass="49927">MEKSVGWVLSAIFLLVWFSLATLLGLYFDQLWMALAIAAFGLIAKHYWNIYWLNHWLRHSKKMSPTLTRGVWGHIYNGIFQAQTKSRNKRKQLSEIIGIFKAGSEALPDAAVVVNNKNEIVWCNRLARIELALNWPEKHGIKIVDVIPQSEFIEFIQTKRFEFPLEITSPANSQKILEVRIVPFVDSNLMLLIRDVTRLTQIEKMRKDFVANVSHELRTPLTVINGYLEMLPDSANLPPLMVNKAIAEMRTQSVRMQTLIEGLLQLSRIEASNERAFDKLVNVPQLLWQIETEAQALNREKQHKLFFDIAPQLCVYGIESELRSAFSNLIFNAIHYTTDKGVIEVKWQMVKDGARFSVKDNGDGIAPKDINRLTERFYRVDKARSRKTGGSGLGLSIVKHVLTHHNSNLKISSAVGVGSDFSCEFSPELTFVTSKPIH</sequence>
<comment type="subcellular location">
    <subcellularLocation>
        <location evidence="2">Cell membrane</location>
    </subcellularLocation>
</comment>
<dbReference type="RefSeq" id="WP_068377703.1">
    <property type="nucleotide sequence ID" value="NZ_LSNE01000006.1"/>
</dbReference>
<feature type="transmembrane region" description="Helical" evidence="18">
    <location>
        <begin position="7"/>
        <end position="28"/>
    </location>
</feature>
<evidence type="ECO:0000256" key="18">
    <source>
        <dbReference type="SAM" id="Phobius"/>
    </source>
</evidence>
<organism evidence="20 21">
    <name type="scientific">Paraglaciecola hydrolytica</name>
    <dbReference type="NCBI Taxonomy" id="1799789"/>
    <lineage>
        <taxon>Bacteria</taxon>
        <taxon>Pseudomonadati</taxon>
        <taxon>Pseudomonadota</taxon>
        <taxon>Gammaproteobacteria</taxon>
        <taxon>Alteromonadales</taxon>
        <taxon>Alteromonadaceae</taxon>
        <taxon>Paraglaciecola</taxon>
    </lineage>
</organism>
<dbReference type="InterPro" id="IPR050351">
    <property type="entry name" value="BphY/WalK/GraS-like"/>
</dbReference>
<evidence type="ECO:0000256" key="14">
    <source>
        <dbReference type="ARBA" id="ARBA00022989"/>
    </source>
</evidence>
<dbReference type="GO" id="GO:0016036">
    <property type="term" value="P:cellular response to phosphate starvation"/>
    <property type="evidence" value="ECO:0007669"/>
    <property type="project" value="TreeGrafter"/>
</dbReference>
<evidence type="ECO:0000256" key="8">
    <source>
        <dbReference type="ARBA" id="ARBA00022592"/>
    </source>
</evidence>
<protein>
    <recommendedName>
        <fullName evidence="4">Phosphate regulon sensor protein PhoR</fullName>
        <ecNumber evidence="3">2.7.13.3</ecNumber>
    </recommendedName>
</protein>
<evidence type="ECO:0000259" key="19">
    <source>
        <dbReference type="PROSITE" id="PS50109"/>
    </source>
</evidence>
<evidence type="ECO:0000256" key="12">
    <source>
        <dbReference type="ARBA" id="ARBA00022777"/>
    </source>
</evidence>
<keyword evidence="21" id="KW-1185">Reference proteome</keyword>
<dbReference type="NCBIfam" id="TIGR02966">
    <property type="entry name" value="phoR_proteo"/>
    <property type="match status" value="1"/>
</dbReference>
<dbReference type="InterPro" id="IPR036097">
    <property type="entry name" value="HisK_dim/P_sf"/>
</dbReference>
<dbReference type="Proteomes" id="UP000070299">
    <property type="component" value="Unassembled WGS sequence"/>
</dbReference>
<keyword evidence="16 18" id="KW-0472">Membrane</keyword>
<dbReference type="InterPro" id="IPR005467">
    <property type="entry name" value="His_kinase_dom"/>
</dbReference>
<keyword evidence="9" id="KW-0808">Transferase</keyword>
<keyword evidence="12 20" id="KW-0418">Kinase</keyword>
<dbReference type="NCBIfam" id="NF008235">
    <property type="entry name" value="PRK11006.1"/>
    <property type="match status" value="1"/>
</dbReference>
<dbReference type="Pfam" id="PF11808">
    <property type="entry name" value="PhoR"/>
    <property type="match status" value="1"/>
</dbReference>
<dbReference type="CDD" id="cd00130">
    <property type="entry name" value="PAS"/>
    <property type="match status" value="1"/>
</dbReference>
<feature type="domain" description="Histidine kinase" evidence="19">
    <location>
        <begin position="212"/>
        <end position="429"/>
    </location>
</feature>
<dbReference type="Gene3D" id="3.30.565.10">
    <property type="entry name" value="Histidine kinase-like ATPase, C-terminal domain"/>
    <property type="match status" value="1"/>
</dbReference>
<dbReference type="SUPFAM" id="SSF55785">
    <property type="entry name" value="PYP-like sensor domain (PAS domain)"/>
    <property type="match status" value="1"/>
</dbReference>
<dbReference type="InterPro" id="IPR003661">
    <property type="entry name" value="HisK_dim/P_dom"/>
</dbReference>
<evidence type="ECO:0000256" key="7">
    <source>
        <dbReference type="ARBA" id="ARBA00022553"/>
    </source>
</evidence>
<name>A0A136A074_9ALTE</name>
<evidence type="ECO:0000256" key="6">
    <source>
        <dbReference type="ARBA" id="ARBA00022475"/>
    </source>
</evidence>
<keyword evidence="13" id="KW-0067">ATP-binding</keyword>
<dbReference type="InterPro" id="IPR021766">
    <property type="entry name" value="PhoR_N"/>
</dbReference>
<comment type="function">
    <text evidence="17">Member of the two-component regulatory system PhoR/PhoB involved in the phosphate regulon genes expression. PhoR may function as a membrane-associated protein kinase that phosphorylates PhoB in response to environmental signals.</text>
</comment>
<keyword evidence="6" id="KW-1003">Cell membrane</keyword>
<proteinExistence type="predicted"/>
<evidence type="ECO:0000256" key="13">
    <source>
        <dbReference type="ARBA" id="ARBA00022840"/>
    </source>
</evidence>
<dbReference type="AlphaFoldDB" id="A0A136A074"/>
<dbReference type="FunFam" id="3.30.565.10:FF:000032">
    <property type="entry name" value="Phosphate regulon sensor histidine kinase PhoR"/>
    <property type="match status" value="1"/>
</dbReference>
<dbReference type="PANTHER" id="PTHR45453:SF1">
    <property type="entry name" value="PHOSPHATE REGULON SENSOR PROTEIN PHOR"/>
    <property type="match status" value="1"/>
</dbReference>
<keyword evidence="14 18" id="KW-1133">Transmembrane helix</keyword>
<dbReference type="EC" id="2.7.13.3" evidence="3"/>
<keyword evidence="15" id="KW-0902">Two-component regulatory system</keyword>
<dbReference type="GO" id="GO:0005524">
    <property type="term" value="F:ATP binding"/>
    <property type="evidence" value="ECO:0007669"/>
    <property type="project" value="UniProtKB-KW"/>
</dbReference>
<dbReference type="Pfam" id="PF00512">
    <property type="entry name" value="HisKA"/>
    <property type="match status" value="1"/>
</dbReference>
<dbReference type="PROSITE" id="PS50109">
    <property type="entry name" value="HIS_KIN"/>
    <property type="match status" value="1"/>
</dbReference>
<dbReference type="OrthoDB" id="9813151at2"/>
<dbReference type="InterPro" id="IPR014310">
    <property type="entry name" value="Sig_transdc_His_kinase_PhoR"/>
</dbReference>
<dbReference type="GO" id="GO:0006817">
    <property type="term" value="P:phosphate ion transport"/>
    <property type="evidence" value="ECO:0007669"/>
    <property type="project" value="UniProtKB-KW"/>
</dbReference>
<evidence type="ECO:0000256" key="5">
    <source>
        <dbReference type="ARBA" id="ARBA00022448"/>
    </source>
</evidence>
<dbReference type="SMART" id="SM00388">
    <property type="entry name" value="HisKA"/>
    <property type="match status" value="1"/>
</dbReference>
<evidence type="ECO:0000256" key="15">
    <source>
        <dbReference type="ARBA" id="ARBA00023012"/>
    </source>
</evidence>